<dbReference type="Proteomes" id="UP000006103">
    <property type="component" value="Plasmid PBr_lp36"/>
</dbReference>
<sequence length="99" mass="11583">MTYLLEIRFFFFLELSCKLNKNFVKCILQTVFHASKCAGIIIYLLIYSQISILSFFNVSSLFYFNKSHIVNNKDLGFSAFLSKHLSLPNKNNHLYLTDE</sequence>
<keyword evidence="3" id="KW-1185">Reference proteome</keyword>
<keyword evidence="2" id="KW-0614">Plasmid</keyword>
<evidence type="ECO:0000313" key="3">
    <source>
        <dbReference type="Proteomes" id="UP000006103"/>
    </source>
</evidence>
<dbReference type="EMBL" id="CP001302">
    <property type="protein sequence ID" value="ACL34520.1"/>
    <property type="molecule type" value="Genomic_DNA"/>
</dbReference>
<gene>
    <name evidence="2" type="ORF">BGAPBR_K0006</name>
</gene>
<keyword evidence="1" id="KW-0812">Transmembrane</keyword>
<evidence type="ECO:0000256" key="1">
    <source>
        <dbReference type="SAM" id="Phobius"/>
    </source>
</evidence>
<evidence type="ECO:0000313" key="2">
    <source>
        <dbReference type="EMBL" id="ACL34520.1"/>
    </source>
</evidence>
<organism evidence="2 3">
    <name type="scientific">Borreliella garinii PBr</name>
    <dbReference type="NCBI Taxonomy" id="498743"/>
    <lineage>
        <taxon>Bacteria</taxon>
        <taxon>Pseudomonadati</taxon>
        <taxon>Spirochaetota</taxon>
        <taxon>Spirochaetia</taxon>
        <taxon>Spirochaetales</taxon>
        <taxon>Borreliaceae</taxon>
        <taxon>Borreliella</taxon>
    </lineage>
</organism>
<dbReference type="AlphaFoldDB" id="B8F0N9"/>
<feature type="transmembrane region" description="Helical" evidence="1">
    <location>
        <begin position="40"/>
        <end position="64"/>
    </location>
</feature>
<keyword evidence="1" id="KW-1133">Transmembrane helix</keyword>
<geneLocation type="plasmid" evidence="2 3">
    <name>PBr_lp36</name>
</geneLocation>
<protein>
    <submittedName>
        <fullName evidence="2">Uncharacterized protein</fullName>
    </submittedName>
</protein>
<name>B8F0N9_BORGR</name>
<accession>B8F0N9</accession>
<proteinExistence type="predicted"/>
<keyword evidence="1" id="KW-0472">Membrane</keyword>
<reference evidence="2 3" key="1">
    <citation type="journal article" date="2011" name="J. Bacteriol.">
        <title>Whole-genome sequences of two Borrelia afzelii and two Borrelia garinii Lyme disease agent isolates.</title>
        <authorList>
            <person name="Casjens S.R."/>
            <person name="Mongodin E.F."/>
            <person name="Qiu W.-G."/>
            <person name="Dunn J.J."/>
            <person name="Luft B.J."/>
            <person name="Fraser-Liggett C.M."/>
            <person name="Schutzer S.E."/>
        </authorList>
    </citation>
    <scope>NUCLEOTIDE SEQUENCE [LARGE SCALE GENOMIC DNA]</scope>
    <source>
        <strain evidence="2 3">PBr</strain>
    </source>
</reference>